<evidence type="ECO:0000256" key="5">
    <source>
        <dbReference type="SAM" id="SignalP"/>
    </source>
</evidence>
<evidence type="ECO:0000256" key="4">
    <source>
        <dbReference type="PIRSR" id="PIRSR000137-2"/>
    </source>
</evidence>
<evidence type="ECO:0000313" key="9">
    <source>
        <dbReference type="Proteomes" id="UP000070700"/>
    </source>
</evidence>
<feature type="chain" id="PRO_5013175905" evidence="5">
    <location>
        <begin position="16"/>
        <end position="583"/>
    </location>
</feature>
<dbReference type="GO" id="GO:0050660">
    <property type="term" value="F:flavin adenine dinucleotide binding"/>
    <property type="evidence" value="ECO:0007669"/>
    <property type="project" value="InterPro"/>
</dbReference>
<dbReference type="STRING" id="149040.A0A194XU39"/>
<dbReference type="Gene3D" id="3.50.50.60">
    <property type="entry name" value="FAD/NAD(P)-binding domain"/>
    <property type="match status" value="1"/>
</dbReference>
<accession>A0A194XU39</accession>
<feature type="domain" description="Glucose-methanol-choline oxidoreductase N-terminal" evidence="6">
    <location>
        <begin position="24"/>
        <end position="336"/>
    </location>
</feature>
<feature type="domain" description="Glucose-methanol-choline oxidoreductase C-terminal" evidence="7">
    <location>
        <begin position="439"/>
        <end position="572"/>
    </location>
</feature>
<dbReference type="SUPFAM" id="SSF54373">
    <property type="entry name" value="FAD-linked reductases, C-terminal domain"/>
    <property type="match status" value="1"/>
</dbReference>
<dbReference type="SUPFAM" id="SSF51905">
    <property type="entry name" value="FAD/NAD(P)-binding domain"/>
    <property type="match status" value="1"/>
</dbReference>
<dbReference type="Pfam" id="PF00732">
    <property type="entry name" value="GMC_oxred_N"/>
    <property type="match status" value="1"/>
</dbReference>
<dbReference type="GO" id="GO:0016614">
    <property type="term" value="F:oxidoreductase activity, acting on CH-OH group of donors"/>
    <property type="evidence" value="ECO:0007669"/>
    <property type="project" value="InterPro"/>
</dbReference>
<proteinExistence type="inferred from homology"/>
<feature type="active site" description="Proton acceptor" evidence="3">
    <location>
        <position position="563"/>
    </location>
</feature>
<dbReference type="InParanoid" id="A0A194XU39"/>
<evidence type="ECO:0000259" key="7">
    <source>
        <dbReference type="Pfam" id="PF05199"/>
    </source>
</evidence>
<keyword evidence="4" id="KW-0285">Flavoprotein</keyword>
<evidence type="ECO:0000259" key="6">
    <source>
        <dbReference type="Pfam" id="PF00732"/>
    </source>
</evidence>
<evidence type="ECO:0000256" key="3">
    <source>
        <dbReference type="PIRSR" id="PIRSR000137-1"/>
    </source>
</evidence>
<feature type="binding site" evidence="4">
    <location>
        <position position="106"/>
    </location>
    <ligand>
        <name>FAD</name>
        <dbReference type="ChEBI" id="CHEBI:57692"/>
    </ligand>
</feature>
<dbReference type="InterPro" id="IPR036188">
    <property type="entry name" value="FAD/NAD-bd_sf"/>
</dbReference>
<feature type="signal peptide" evidence="5">
    <location>
        <begin position="1"/>
        <end position="15"/>
    </location>
</feature>
<dbReference type="KEGG" id="psco:LY89DRAFT_171447"/>
<reference evidence="8 9" key="1">
    <citation type="submission" date="2015-10" db="EMBL/GenBank/DDBJ databases">
        <title>Full genome of DAOMC 229536 Phialocephala scopiformis, a fungal endophyte of spruce producing the potent anti-insectan compound rugulosin.</title>
        <authorList>
            <consortium name="DOE Joint Genome Institute"/>
            <person name="Walker A.K."/>
            <person name="Frasz S.L."/>
            <person name="Seifert K.A."/>
            <person name="Miller J.D."/>
            <person name="Mondo S.J."/>
            <person name="Labutti K."/>
            <person name="Lipzen A."/>
            <person name="Dockter R."/>
            <person name="Kennedy M."/>
            <person name="Grigoriev I.V."/>
            <person name="Spatafora J.W."/>
        </authorList>
    </citation>
    <scope>NUCLEOTIDE SEQUENCE [LARGE SCALE GENOMIC DNA]</scope>
    <source>
        <strain evidence="8 9">CBS 120377</strain>
    </source>
</reference>
<dbReference type="Proteomes" id="UP000070700">
    <property type="component" value="Unassembled WGS sequence"/>
</dbReference>
<keyword evidence="9" id="KW-1185">Reference proteome</keyword>
<dbReference type="Pfam" id="PF05199">
    <property type="entry name" value="GMC_oxred_C"/>
    <property type="match status" value="1"/>
</dbReference>
<feature type="active site" description="Proton donor" evidence="3">
    <location>
        <position position="519"/>
    </location>
</feature>
<dbReference type="PIRSF" id="PIRSF000137">
    <property type="entry name" value="Alcohol_oxidase"/>
    <property type="match status" value="1"/>
</dbReference>
<dbReference type="InterPro" id="IPR012132">
    <property type="entry name" value="GMC_OxRdtase"/>
</dbReference>
<dbReference type="EMBL" id="KQ947405">
    <property type="protein sequence ID" value="KUJ23222.1"/>
    <property type="molecule type" value="Genomic_DNA"/>
</dbReference>
<dbReference type="PANTHER" id="PTHR11552">
    <property type="entry name" value="GLUCOSE-METHANOL-CHOLINE GMC OXIDOREDUCTASE"/>
    <property type="match status" value="1"/>
</dbReference>
<dbReference type="OrthoDB" id="269227at2759"/>
<dbReference type="Gene3D" id="3.30.560.10">
    <property type="entry name" value="Glucose Oxidase, domain 3"/>
    <property type="match status" value="1"/>
</dbReference>
<dbReference type="InterPro" id="IPR000172">
    <property type="entry name" value="GMC_OxRdtase_N"/>
</dbReference>
<dbReference type="GO" id="GO:0044550">
    <property type="term" value="P:secondary metabolite biosynthetic process"/>
    <property type="evidence" value="ECO:0007669"/>
    <property type="project" value="TreeGrafter"/>
</dbReference>
<gene>
    <name evidence="8" type="ORF">LY89DRAFT_171447</name>
</gene>
<dbReference type="PANTHER" id="PTHR11552:SF138">
    <property type="entry name" value="DEHYDROGENASE PKFF-RELATED"/>
    <property type="match status" value="1"/>
</dbReference>
<evidence type="ECO:0000313" key="8">
    <source>
        <dbReference type="EMBL" id="KUJ23222.1"/>
    </source>
</evidence>
<evidence type="ECO:0000256" key="1">
    <source>
        <dbReference type="ARBA" id="ARBA00010790"/>
    </source>
</evidence>
<dbReference type="GeneID" id="28815300"/>
<comment type="similarity">
    <text evidence="1">Belongs to the GMC oxidoreductase family.</text>
</comment>
<comment type="cofactor">
    <cofactor evidence="4">
        <name>FAD</name>
        <dbReference type="ChEBI" id="CHEBI:57692"/>
    </cofactor>
</comment>
<organism evidence="8 9">
    <name type="scientific">Mollisia scopiformis</name>
    <name type="common">Conifer needle endophyte fungus</name>
    <name type="synonym">Phialocephala scopiformis</name>
    <dbReference type="NCBI Taxonomy" id="149040"/>
    <lineage>
        <taxon>Eukaryota</taxon>
        <taxon>Fungi</taxon>
        <taxon>Dikarya</taxon>
        <taxon>Ascomycota</taxon>
        <taxon>Pezizomycotina</taxon>
        <taxon>Leotiomycetes</taxon>
        <taxon>Helotiales</taxon>
        <taxon>Mollisiaceae</taxon>
        <taxon>Mollisia</taxon>
    </lineage>
</organism>
<sequence>MQVFCLASLLTLAAAAPASLSATYDYVIVGGGTAGLTIAVRLAENPSLNIAIVEAGDFYENVNGNNSAVPGYDVFASVAGVTDWGLITTPQPTLNNRTLAYDSAKVVGGSSMTNLMAFHRSTVDAFALWAKTVGDDSYTWDNIEAYYKKPAKYVPPNTKLRAANASVPTVPPTTYSAEGGPLEATFPNFAYAGASYLGPAFEELGVAELENLWSGELIGWQYSPFAISSDQQRSGATQYLKYATARGFKNLKLYKTTLAKKILFNGNKTATGVVVEVNGTSFTLGAKREVIVSSGVFRSPQLLLVSGIGPSALLKANNIPVIADRPGVGQNLQDHPFINIVNKVSIPTGSRLLDPSIALAEETDYKTNRTGMYTNPNADSFGWVKLPPSYVANMSAAAQAHLASYPADWPDIEIVLVEAAFAAGADYLMASCQVQSFISTGTVTINSSDTSNPPILNTNTIGNPIDHDIALGSLKYMRAFFSTASFNRINIEDVVPGAAVQTDEEMLEWLYANIGTGFHGTSTCSMGKSTDPKAVVDSHGSVIGVNRLRVMDASAFPFVPPGHPTALVYALAEKIADDIKAGL</sequence>
<keyword evidence="2" id="KW-0325">Glycoprotein</keyword>
<protein>
    <submittedName>
        <fullName evidence="8">Putative glucose-methanol-choline oxidoreductase</fullName>
    </submittedName>
</protein>
<name>A0A194XU39_MOLSC</name>
<evidence type="ECO:0000256" key="2">
    <source>
        <dbReference type="ARBA" id="ARBA00023180"/>
    </source>
</evidence>
<dbReference type="AlphaFoldDB" id="A0A194XU39"/>
<dbReference type="InterPro" id="IPR007867">
    <property type="entry name" value="GMC_OxRtase_C"/>
</dbReference>
<keyword evidence="4" id="KW-0274">FAD</keyword>
<dbReference type="RefSeq" id="XP_018077577.1">
    <property type="nucleotide sequence ID" value="XM_018205574.1"/>
</dbReference>
<keyword evidence="5" id="KW-0732">Signal</keyword>